<feature type="region of interest" description="Disordered" evidence="1">
    <location>
        <begin position="72"/>
        <end position="92"/>
    </location>
</feature>
<dbReference type="Proteomes" id="UP001341840">
    <property type="component" value="Unassembled WGS sequence"/>
</dbReference>
<protein>
    <submittedName>
        <fullName evidence="2">Uncharacterized protein</fullName>
    </submittedName>
</protein>
<dbReference type="EMBL" id="JASCZI010030412">
    <property type="protein sequence ID" value="MED6122358.1"/>
    <property type="molecule type" value="Genomic_DNA"/>
</dbReference>
<evidence type="ECO:0000313" key="2">
    <source>
        <dbReference type="EMBL" id="MED6122358.1"/>
    </source>
</evidence>
<gene>
    <name evidence="2" type="ORF">PIB30_039030</name>
</gene>
<evidence type="ECO:0000256" key="1">
    <source>
        <dbReference type="SAM" id="MobiDB-lite"/>
    </source>
</evidence>
<organism evidence="2 3">
    <name type="scientific">Stylosanthes scabra</name>
    <dbReference type="NCBI Taxonomy" id="79078"/>
    <lineage>
        <taxon>Eukaryota</taxon>
        <taxon>Viridiplantae</taxon>
        <taxon>Streptophyta</taxon>
        <taxon>Embryophyta</taxon>
        <taxon>Tracheophyta</taxon>
        <taxon>Spermatophyta</taxon>
        <taxon>Magnoliopsida</taxon>
        <taxon>eudicotyledons</taxon>
        <taxon>Gunneridae</taxon>
        <taxon>Pentapetalae</taxon>
        <taxon>rosids</taxon>
        <taxon>fabids</taxon>
        <taxon>Fabales</taxon>
        <taxon>Fabaceae</taxon>
        <taxon>Papilionoideae</taxon>
        <taxon>50 kb inversion clade</taxon>
        <taxon>dalbergioids sensu lato</taxon>
        <taxon>Dalbergieae</taxon>
        <taxon>Pterocarpus clade</taxon>
        <taxon>Stylosanthes</taxon>
    </lineage>
</organism>
<keyword evidence="3" id="KW-1185">Reference proteome</keyword>
<comment type="caution">
    <text evidence="2">The sequence shown here is derived from an EMBL/GenBank/DDBJ whole genome shotgun (WGS) entry which is preliminary data.</text>
</comment>
<name>A0ABU6REU7_9FABA</name>
<proteinExistence type="predicted"/>
<reference evidence="2 3" key="1">
    <citation type="journal article" date="2023" name="Plants (Basel)">
        <title>Bridging the Gap: Combining Genomics and Transcriptomics Approaches to Understand Stylosanthes scabra, an Orphan Legume from the Brazilian Caatinga.</title>
        <authorList>
            <person name="Ferreira-Neto J.R.C."/>
            <person name="da Silva M.D."/>
            <person name="Binneck E."/>
            <person name="de Melo N.F."/>
            <person name="da Silva R.H."/>
            <person name="de Melo A.L.T.M."/>
            <person name="Pandolfi V."/>
            <person name="Bustamante F.O."/>
            <person name="Brasileiro-Vidal A.C."/>
            <person name="Benko-Iseppon A.M."/>
        </authorList>
    </citation>
    <scope>NUCLEOTIDE SEQUENCE [LARGE SCALE GENOMIC DNA]</scope>
    <source>
        <tissue evidence="2">Leaves</tissue>
    </source>
</reference>
<accession>A0ABU6REU7</accession>
<sequence>MPRADKLYRIPAVTGSNLLSPGSQALVPCYRGEPRTCRWEKRRDAVERVPLGEVEGLILVFRATVSFEGRGDGQACDSTRRRGTRSTWCLQV</sequence>
<evidence type="ECO:0000313" key="3">
    <source>
        <dbReference type="Proteomes" id="UP001341840"/>
    </source>
</evidence>